<reference evidence="2" key="1">
    <citation type="submission" date="2025-08" db="UniProtKB">
        <authorList>
            <consortium name="RefSeq"/>
        </authorList>
    </citation>
    <scope>IDENTIFICATION</scope>
</reference>
<protein>
    <submittedName>
        <fullName evidence="2">Uncharacterized protein LOC105361594</fullName>
    </submittedName>
</protein>
<organism evidence="1 2">
    <name type="scientific">Ceratosolen solmsi marchali</name>
    <dbReference type="NCBI Taxonomy" id="326594"/>
    <lineage>
        <taxon>Eukaryota</taxon>
        <taxon>Metazoa</taxon>
        <taxon>Ecdysozoa</taxon>
        <taxon>Arthropoda</taxon>
        <taxon>Hexapoda</taxon>
        <taxon>Insecta</taxon>
        <taxon>Pterygota</taxon>
        <taxon>Neoptera</taxon>
        <taxon>Endopterygota</taxon>
        <taxon>Hymenoptera</taxon>
        <taxon>Apocrita</taxon>
        <taxon>Proctotrupomorpha</taxon>
        <taxon>Chalcidoidea</taxon>
        <taxon>Agaonidae</taxon>
        <taxon>Agaoninae</taxon>
        <taxon>Ceratosolen</taxon>
    </lineage>
</organism>
<evidence type="ECO:0000313" key="2">
    <source>
        <dbReference type="RefSeq" id="XP_011497149.1"/>
    </source>
</evidence>
<dbReference type="RefSeq" id="XP_011497149.1">
    <property type="nucleotide sequence ID" value="XM_011498847.1"/>
</dbReference>
<accession>A0AAJ6YFJ4</accession>
<dbReference type="KEGG" id="csol:105361594"/>
<sequence>MSEMPIVTGLKEARFPHLRHAGPTATSSSYHRHACYEYIRWAVTTYGFGDCMSRYQRPISTTTTSTTTITNPLLIHLLLLNQRPPLLARTIMTVRLIWYCLYAAMTDKFK</sequence>
<dbReference type="Proteomes" id="UP000695007">
    <property type="component" value="Unplaced"/>
</dbReference>
<proteinExistence type="predicted"/>
<gene>
    <name evidence="2" type="primary">LOC105361594</name>
</gene>
<keyword evidence="1" id="KW-1185">Reference proteome</keyword>
<dbReference type="AlphaFoldDB" id="A0AAJ6YFJ4"/>
<name>A0AAJ6YFJ4_9HYME</name>
<evidence type="ECO:0000313" key="1">
    <source>
        <dbReference type="Proteomes" id="UP000695007"/>
    </source>
</evidence>
<dbReference type="GeneID" id="105361594"/>